<dbReference type="RefSeq" id="WP_129046641.1">
    <property type="nucleotide sequence ID" value="NZ_SDHX01000001.1"/>
</dbReference>
<feature type="transmembrane region" description="Helical" evidence="1">
    <location>
        <begin position="680"/>
        <end position="698"/>
    </location>
</feature>
<dbReference type="EMBL" id="SDHX01000001">
    <property type="protein sequence ID" value="RXK55277.1"/>
    <property type="molecule type" value="Genomic_DNA"/>
</dbReference>
<feature type="transmembrane region" description="Helical" evidence="1">
    <location>
        <begin position="528"/>
        <end position="547"/>
    </location>
</feature>
<dbReference type="Proteomes" id="UP000290218">
    <property type="component" value="Unassembled WGS sequence"/>
</dbReference>
<keyword evidence="3" id="KW-1185">Reference proteome</keyword>
<evidence type="ECO:0000313" key="2">
    <source>
        <dbReference type="EMBL" id="RXK55277.1"/>
    </source>
</evidence>
<feature type="transmembrane region" description="Helical" evidence="1">
    <location>
        <begin position="489"/>
        <end position="508"/>
    </location>
</feature>
<feature type="transmembrane region" description="Helical" evidence="1">
    <location>
        <begin position="213"/>
        <end position="233"/>
    </location>
</feature>
<keyword evidence="1" id="KW-1133">Transmembrane helix</keyword>
<name>A0A4Q1C8J5_9BACT</name>
<organism evidence="2 3">
    <name type="scientific">Oleiharenicola lentus</name>
    <dbReference type="NCBI Taxonomy" id="2508720"/>
    <lineage>
        <taxon>Bacteria</taxon>
        <taxon>Pseudomonadati</taxon>
        <taxon>Verrucomicrobiota</taxon>
        <taxon>Opitutia</taxon>
        <taxon>Opitutales</taxon>
        <taxon>Opitutaceae</taxon>
        <taxon>Oleiharenicola</taxon>
    </lineage>
</organism>
<feature type="transmembrane region" description="Helical" evidence="1">
    <location>
        <begin position="1058"/>
        <end position="1081"/>
    </location>
</feature>
<evidence type="ECO:0000313" key="3">
    <source>
        <dbReference type="Proteomes" id="UP000290218"/>
    </source>
</evidence>
<feature type="transmembrane region" description="Helical" evidence="1">
    <location>
        <begin position="456"/>
        <end position="477"/>
    </location>
</feature>
<feature type="transmembrane region" description="Helical" evidence="1">
    <location>
        <begin position="772"/>
        <end position="791"/>
    </location>
</feature>
<accession>A0A4Q1C8J5</accession>
<evidence type="ECO:0000256" key="1">
    <source>
        <dbReference type="SAM" id="Phobius"/>
    </source>
</evidence>
<feature type="transmembrane region" description="Helical" evidence="1">
    <location>
        <begin position="189"/>
        <end position="206"/>
    </location>
</feature>
<protein>
    <submittedName>
        <fullName evidence="2">Uncharacterized protein</fullName>
    </submittedName>
</protein>
<keyword evidence="1" id="KW-0472">Membrane</keyword>
<reference evidence="2 3" key="1">
    <citation type="submission" date="2019-01" db="EMBL/GenBank/DDBJ databases">
        <title>Lacunisphaera sp. strain TWA-58.</title>
        <authorList>
            <person name="Chen W.-M."/>
        </authorList>
    </citation>
    <scope>NUCLEOTIDE SEQUENCE [LARGE SCALE GENOMIC DNA]</scope>
    <source>
        <strain evidence="2 3">TWA-58</strain>
    </source>
</reference>
<feature type="transmembrane region" description="Helical" evidence="1">
    <location>
        <begin position="883"/>
        <end position="902"/>
    </location>
</feature>
<comment type="caution">
    <text evidence="2">The sequence shown here is derived from an EMBL/GenBank/DDBJ whole genome shotgun (WGS) entry which is preliminary data.</text>
</comment>
<feature type="transmembrane region" description="Helical" evidence="1">
    <location>
        <begin position="1018"/>
        <end position="1038"/>
    </location>
</feature>
<feature type="transmembrane region" description="Helical" evidence="1">
    <location>
        <begin position="853"/>
        <end position="871"/>
    </location>
</feature>
<feature type="transmembrane region" description="Helical" evidence="1">
    <location>
        <begin position="140"/>
        <end position="156"/>
    </location>
</feature>
<feature type="transmembrane region" description="Helical" evidence="1">
    <location>
        <begin position="103"/>
        <end position="120"/>
    </location>
</feature>
<feature type="transmembrane region" description="Helical" evidence="1">
    <location>
        <begin position="741"/>
        <end position="765"/>
    </location>
</feature>
<feature type="transmembrane region" description="Helical" evidence="1">
    <location>
        <begin position="1256"/>
        <end position="1275"/>
    </location>
</feature>
<dbReference type="OrthoDB" id="447058at2"/>
<sequence>MSPAASSRAWFWTAVALTVAKLWLTSGQTIYAIGAAIHDDKLFALQAAHLINGDWLGPYNQFTLAKGPFFPLFLAGVFWTGLPLILAQQLVYAGAAATLTRALRPWFTSAGAQFGLYTLLLANPMTWDAGNLGRLMRQNVYTPLALLVVAGLVRLFHHRRESWRKQAAPAALGGLALGCFWLTREESVWLLPAVGLLLFGVAASLGRELATRWRTLAVSLGLFVGAAVLPSLIVSTLNYRHYGWFGTVEFRAKDFKDAYGALTRLQVGPELPHQVPVTRQMREAAYELSPAFAQLRPHLEGPIGEHWVEKNLFPASERQIRGGWFVWAIRDAMAAAGLAPDAGTAMRHYRRIADELNAACDAGKVPARPRRSGFVPPLSEKDVGPLADGAAEYLAFFIQFKGFTARAPDSVGDYAELKPFRDIVNMRLSHAPRSPDPLPPAQAEVARAKVERLESFGLLIGRLFGWLGPLVLFVGLVRTLESAVNHRPTFRLGLALALLGGCAAYLVINVLVHVTAFFNMSPAAMASAYPLYLVALAAIVADACAAWRQPAAADTPVASTTVAANPHRLWLVPTGVMVFVFAARLREIATYAADIPYNDQWIIEAQQIIGPWLDGTLRPWTFFTPHFEHLPVWTRLLSWLQVVFTGRWDPLVQMTLNAALHSLFIGLVARWAWRTFSARGAGLVSAVLLLGGALPFAWENIAWGFQSQFPLALLCLFVHVHGAHTQEPGSRRWWFAQGMGMAGLGTLASMWAAPLAVVAAILWTGQRERRRLVAPAVVAGIGLAMFGLIHWQAGGRAGPANEARSLLDVLHGVIFQLGWPSNLPGAAAILQVPWLVHALRLRGRSDANAADRIIFSLGLWNLAHAVGLALARGGGTEGHVSRYGDLLFIGALAGALALTRLVPAPGRVRWPFMAGATLWGALLVAGLWQNATEGHAAYFHQTAAQSNQVRREALRAYLERGDPQPMEQKETRWVLTNSPELVRPLLDRADFRALLPASVNPAGDTALGRLNRGLQERWPWWLLGGGLLLSAGLVLTFARPTHDQPLTQLAPGTDRWPGWVALAGAVACTGALFLWSNPLVFSREARWTQMLGGDAALTDITYDFTFNSPLPPERLQGAAPLSPPELRNRFYGTAPEGPGWTGTILSSSFTLSQPWLVVPFAGYPTGDGNGLRLRLLDHEGIWQGEEISCPGPNQEGIAYWTVDVTAHRGRLARLVLYDGRTEGQAWIAVAPPIPTDRPNLAVDLTQRLQRESQSRLHATLAVLALAFSLGAFACWRNRRIAGGIA</sequence>
<gene>
    <name evidence="2" type="ORF">ESB00_05100</name>
</gene>
<proteinExistence type="predicted"/>
<feature type="transmembrane region" description="Helical" evidence="1">
    <location>
        <begin position="654"/>
        <end position="673"/>
    </location>
</feature>
<keyword evidence="1" id="KW-0812">Transmembrane</keyword>
<feature type="transmembrane region" description="Helical" evidence="1">
    <location>
        <begin position="69"/>
        <end position="91"/>
    </location>
</feature>